<feature type="region of interest" description="Disordered" evidence="6">
    <location>
        <begin position="803"/>
        <end position="878"/>
    </location>
</feature>
<evidence type="ECO:0000256" key="2">
    <source>
        <dbReference type="ARBA" id="ARBA00022553"/>
    </source>
</evidence>
<sequence>MGAVAEEELERVVGRLVVDIALTGTFGYESSRIPIRVGSLYSLSRGASSQPAESNNANHDNELDDALLDNIWNRLTGHGDIDDTKFTRHSGQSDHNEDLAEEDASTPQRFPQRRPSRIFATQQRMWFELTGHNVDHTRVPPFEWEILCVVGAYGAAGIQQGHVRDITGQQKQSLPARTDSLARKGLILKTASYVFHTESSLLRLKRLVSEDPKDDSSDAKRRATAFDGRGRLVADLAAFVEQSLALLRQQPGHIMALRDLGAALGFYENGHDGTTILLRCLRRYVDAGCMERCMAKASSGTGSPTRAGGHIRCVRLVRELTAEERMLLLNPRLNMPMKPKKPRNHKRAIYDDLDESEADAPGEDDSGAEEPTNTSRGPLQQPDSPPQYAPTRILPDLLFGILLRAGQEGVTFTQLRVEVPKAVSDQAINVNLAALTSQTSDASRSLSAWTTTAAAGDSNEQRYFAQTIQQDVVEDSTAADAEDTSGANTVFDNWGFPEVDTQLFVNGDGRASLSECRPVANPYTPATAHDQSTARVDSDQPRTKRQYIKRSLAKMQNTNPAPLASASRTPKPVIRVRLTTQHDQEEFKLWAGVTAERLARTAVRQTVLPPPSPSIHEVATNSDLTQPIDESDNELVKATSIIKAEILSRQRPGLYINPPGAKDTKAQFHVQRGRPRRALIAVIKSAGLEQFAWFEEESAARTVPLAPDRKQDLDGLVGLQAPTQDAEDVTSVGIVDADDHDTQDERDDEQDGVTCSQSCLTDTKAPSGPRISQPATALGLVDDNTIYSKTHVLTHLDETFHHVGHGSYRRGPRPQNRKRKSVEAGHADKEVGGSPGKGFTSAAALDTSRSDDAADASGRVTSDAKTGTSEGADILRDENEAAGCVGNSTLRHQSAGVEAVDSPIPPVQLLSTDTSDVLMGNTMPADDTRATENDNSAALASTALGPTSEDSTTTQPLARIRSEYKYDILTSPINSGGTAARRNELLIHFVTVCGGVYPGNKEVYYPLATTWKALRQGTPHRSRVDQSIKMLLDTNRLRKVTFSFRTKLGMNEIRAVLTLPGIDPLSLLVDEMKRAIIKAYPQHYFPSAAVISEEFMVVARAPSGKQKAKRVEAVSDEQPQASLASEEAPTVPERMEVDDVGTCAPDTSPEQATLFEKATEVVPSVISDTTVVSEVPIVGEGRNEPSGTATDSEAVSSVAVPDLDLAVAHSSLIVSATQDENISTVASPPHPIDLQAGEQLAAEQPVTSPIPDQTRLAGREPALYDLEDFPVIPDLVVERTEQGLKMPAFELAPDRVQSHRRKRRKILVDGQDLENEGQQATPAKGPWYDYSTGGRKSRAQAPVSRRPRRLHVILQIPPPMLDLIDKGVVDSEWLRLAPGTVIHESSGTFGTKGYWPPNTIEPAPAKTTKRKRRRSGVLEEGETAPSVISLAKLLARSEGRRDMPFATLSSGEGFHEGVFGVVTCENGGYGGYGGYGRSTSSLPEAQQYYRIQDPGPGSLVEYDMPLSGGLSQQESNHYIPLQWIDGRPSGLLPSQGTVGRPRETTAIGADLQTQTHEIRSPAADHLQISRTDRPWHKPGKRKVGELSTESSVHDDDWIPYNQANQGHEPQRKKRKAEPEELARFTSSEADDLVATLALVKTLCSGLAQTTIPWDLVSHAFAFRHDGTFLSMRWQMLKMARSPEVQALQEALRGPFLTAYEQGSLPHVDFRDLSATDWPALVAWVKLEVVPQVKVKSVVVRRESDSGPPVVNLPSTLHGLQERYEVLPAKDPFGPDLQLYHNSVTDHQRTSIALNLVHGKEVPAKNIPLPAIATASIDLLLIKSWCRAVSVTPEASYNAAAASQKLSTLPASQLKQAIDELLDDHIISAEKKGRHLPGRNFHLDKSVHKELSRWPGDSTAYLRELATAHHRITSTLFIHDTIQLNHHTSDADIVVLTNLVAQNQLKVVSVLPPLNNDPDAPFPRLSIWGIDEPSTIYNSNNLKSERMRFPVVYHKTASYVAHHGLSSEVKIPVPLYPETLAHEPRAARIPLWVSIHGHLVPDLWEKVLASILHLVVFRPGITASGVGRALKGKLWEWEIREALVWMERKGVVVGFGEGRGWRAGEGWFGAFAPDVATWRTEGTEGTE</sequence>
<feature type="domain" description="Transcription factor tau subunit sfc3/Tfc3 C-terminal" evidence="8">
    <location>
        <begin position="1621"/>
        <end position="2065"/>
    </location>
</feature>
<dbReference type="GO" id="GO:0003677">
    <property type="term" value="F:DNA binding"/>
    <property type="evidence" value="ECO:0007669"/>
    <property type="project" value="UniProtKB-KW"/>
</dbReference>
<evidence type="ECO:0000259" key="8">
    <source>
        <dbReference type="Pfam" id="PF20222"/>
    </source>
</evidence>
<dbReference type="InterPro" id="IPR044210">
    <property type="entry name" value="Tfc3-like"/>
</dbReference>
<dbReference type="GO" id="GO:0000127">
    <property type="term" value="C:transcription factor TFIIIC complex"/>
    <property type="evidence" value="ECO:0007669"/>
    <property type="project" value="InterPro"/>
</dbReference>
<feature type="region of interest" description="Disordered" evidence="6">
    <location>
        <begin position="522"/>
        <end position="544"/>
    </location>
</feature>
<gene>
    <name evidence="9" type="ORF">LTR62_000320</name>
</gene>
<feature type="region of interest" description="Disordered" evidence="6">
    <location>
        <begin position="739"/>
        <end position="776"/>
    </location>
</feature>
<accession>A0AAN7TZF9</accession>
<feature type="region of interest" description="Disordered" evidence="6">
    <location>
        <begin position="1315"/>
        <end position="1344"/>
    </location>
</feature>
<feature type="region of interest" description="Disordered" evidence="6">
    <location>
        <begin position="356"/>
        <end position="391"/>
    </location>
</feature>
<evidence type="ECO:0000256" key="4">
    <source>
        <dbReference type="ARBA" id="ARBA00023163"/>
    </source>
</evidence>
<protein>
    <submittedName>
        <fullName evidence="9">Uncharacterized protein</fullName>
    </submittedName>
</protein>
<comment type="subcellular location">
    <subcellularLocation>
        <location evidence="1">Nucleus</location>
    </subcellularLocation>
</comment>
<dbReference type="Pfam" id="PF20222">
    <property type="entry name" value="DUF6581"/>
    <property type="match status" value="1"/>
</dbReference>
<organism evidence="9 10">
    <name type="scientific">Meristemomyces frigidus</name>
    <dbReference type="NCBI Taxonomy" id="1508187"/>
    <lineage>
        <taxon>Eukaryota</taxon>
        <taxon>Fungi</taxon>
        <taxon>Dikarya</taxon>
        <taxon>Ascomycota</taxon>
        <taxon>Pezizomycotina</taxon>
        <taxon>Dothideomycetes</taxon>
        <taxon>Dothideomycetidae</taxon>
        <taxon>Mycosphaerellales</taxon>
        <taxon>Teratosphaeriaceae</taxon>
        <taxon>Meristemomyces</taxon>
    </lineage>
</organism>
<comment type="caution">
    <text evidence="9">The sequence shown here is derived from an EMBL/GenBank/DDBJ whole genome shotgun (WGS) entry which is preliminary data.</text>
</comment>
<dbReference type="InterPro" id="IPR046488">
    <property type="entry name" value="Sfc3/Tfc3_C"/>
</dbReference>
<keyword evidence="5" id="KW-0539">Nucleus</keyword>
<keyword evidence="2" id="KW-0597">Phosphoprotein</keyword>
<dbReference type="Pfam" id="PF04182">
    <property type="entry name" value="B-block_TFIIIC"/>
    <property type="match status" value="1"/>
</dbReference>
<feature type="compositionally biased region" description="Polar residues" evidence="6">
    <location>
        <begin position="371"/>
        <end position="382"/>
    </location>
</feature>
<feature type="compositionally biased region" description="Acidic residues" evidence="6">
    <location>
        <begin position="356"/>
        <end position="368"/>
    </location>
</feature>
<keyword evidence="3" id="KW-0238">DNA-binding</keyword>
<evidence type="ECO:0000256" key="5">
    <source>
        <dbReference type="ARBA" id="ARBA00023242"/>
    </source>
</evidence>
<feature type="compositionally biased region" description="Polar residues" evidence="6">
    <location>
        <begin position="859"/>
        <end position="869"/>
    </location>
</feature>
<feature type="region of interest" description="Disordered" evidence="6">
    <location>
        <begin position="552"/>
        <end position="571"/>
    </location>
</feature>
<evidence type="ECO:0000256" key="6">
    <source>
        <dbReference type="SAM" id="MobiDB-lite"/>
    </source>
</evidence>
<reference evidence="9" key="1">
    <citation type="submission" date="2023-08" db="EMBL/GenBank/DDBJ databases">
        <title>Black Yeasts Isolated from many extreme environments.</title>
        <authorList>
            <person name="Coleine C."/>
            <person name="Stajich J.E."/>
            <person name="Selbmann L."/>
        </authorList>
    </citation>
    <scope>NUCLEOTIDE SEQUENCE</scope>
    <source>
        <strain evidence="9">CCFEE 5401</strain>
    </source>
</reference>
<feature type="region of interest" description="Disordered" evidence="6">
    <location>
        <begin position="1564"/>
        <end position="1619"/>
    </location>
</feature>
<dbReference type="Proteomes" id="UP001310890">
    <property type="component" value="Unassembled WGS sequence"/>
</dbReference>
<feature type="compositionally biased region" description="Basic and acidic residues" evidence="6">
    <location>
        <begin position="82"/>
        <end position="98"/>
    </location>
</feature>
<feature type="region of interest" description="Disordered" evidence="6">
    <location>
        <begin position="82"/>
        <end position="115"/>
    </location>
</feature>
<dbReference type="PANTHER" id="PTHR15180">
    <property type="entry name" value="GENERAL TRANSCRIPTION FACTOR 3C POLYPEPTIDE 1"/>
    <property type="match status" value="1"/>
</dbReference>
<dbReference type="PANTHER" id="PTHR15180:SF1">
    <property type="entry name" value="GENERAL TRANSCRIPTION FACTOR 3C POLYPEPTIDE 1"/>
    <property type="match status" value="1"/>
</dbReference>
<feature type="region of interest" description="Disordered" evidence="6">
    <location>
        <begin position="1393"/>
        <end position="1420"/>
    </location>
</feature>
<feature type="compositionally biased region" description="Basic residues" evidence="6">
    <location>
        <begin position="803"/>
        <end position="820"/>
    </location>
</feature>
<dbReference type="GO" id="GO:0042791">
    <property type="term" value="P:5S class rRNA transcription by RNA polymerase III"/>
    <property type="evidence" value="ECO:0007669"/>
    <property type="project" value="TreeGrafter"/>
</dbReference>
<dbReference type="GO" id="GO:0005634">
    <property type="term" value="C:nucleus"/>
    <property type="evidence" value="ECO:0007669"/>
    <property type="project" value="UniProtKB-SubCell"/>
</dbReference>
<evidence type="ECO:0000259" key="7">
    <source>
        <dbReference type="Pfam" id="PF04182"/>
    </source>
</evidence>
<keyword evidence="4" id="KW-0804">Transcription</keyword>
<dbReference type="EMBL" id="JAVRRL010000001">
    <property type="protein sequence ID" value="KAK5119109.1"/>
    <property type="molecule type" value="Genomic_DNA"/>
</dbReference>
<evidence type="ECO:0000256" key="1">
    <source>
        <dbReference type="ARBA" id="ARBA00004123"/>
    </source>
</evidence>
<dbReference type="InterPro" id="IPR007309">
    <property type="entry name" value="TFIIIC_Bblock-bd"/>
</dbReference>
<proteinExistence type="predicted"/>
<feature type="compositionally biased region" description="Acidic residues" evidence="6">
    <location>
        <begin position="739"/>
        <end position="751"/>
    </location>
</feature>
<evidence type="ECO:0000313" key="10">
    <source>
        <dbReference type="Proteomes" id="UP001310890"/>
    </source>
</evidence>
<name>A0AAN7TZF9_9PEZI</name>
<dbReference type="GO" id="GO:0006384">
    <property type="term" value="P:transcription initiation at RNA polymerase III promoter"/>
    <property type="evidence" value="ECO:0007669"/>
    <property type="project" value="InterPro"/>
</dbReference>
<feature type="compositionally biased region" description="Basic and acidic residues" evidence="6">
    <location>
        <begin position="821"/>
        <end position="831"/>
    </location>
</feature>
<feature type="region of interest" description="Disordered" evidence="6">
    <location>
        <begin position="1111"/>
        <end position="1134"/>
    </location>
</feature>
<evidence type="ECO:0000313" key="9">
    <source>
        <dbReference type="EMBL" id="KAK5119109.1"/>
    </source>
</evidence>
<feature type="domain" description="B-block binding subunit of TFIIIC" evidence="7">
    <location>
        <begin position="140"/>
        <end position="209"/>
    </location>
</feature>
<evidence type="ECO:0000256" key="3">
    <source>
        <dbReference type="ARBA" id="ARBA00023125"/>
    </source>
</evidence>